<dbReference type="InParanoid" id="A0A0C2X4H3"/>
<dbReference type="OrthoDB" id="3357985at2759"/>
<sequence>MNASSPYNPNPAADVVLRTSDGVDFYVIGPLLRFVSPVFMDMYTLNHGPAAEENEKKDGRPLIRLEEDSGTLRLLLDIIYPHAKDPPFINVSLFWKVAKTSKKYIMDVIEEKLQHWVVSSYLITISPLRVAIEAARRTLQTPLEKLGHVEELRSIPASGFYRFLEYRLRCDTSSSPRTETLMTLHARDAGLGGTTCDTGATADAPEPFNSSKEADLIIRSSDSVSFFVLKSLIHLVSPQFDQVFPSRKTDDGKFLIHVPQDSKVLHQLLSIIYHYINEADISDFQLYISVAEAARDCKMTTIEKRLRRLPLNSPLIVKEPLKVYALATALRCEDAAKLAALNTLSLPLQEMGYIKELSRITGEDLYRLVNFRFKCGEVACESLAADAGFKQFGPSNWNKLWLHPNIRVNGLPTMEVLNEKIKACPRGSTLDTADFHLLPKWQTC</sequence>
<evidence type="ECO:0000313" key="2">
    <source>
        <dbReference type="Proteomes" id="UP000054549"/>
    </source>
</evidence>
<dbReference type="STRING" id="946122.A0A0C2X4H3"/>
<proteinExistence type="predicted"/>
<keyword evidence="2" id="KW-1185">Reference proteome</keyword>
<name>A0A0C2X4H3_AMAMK</name>
<reference evidence="1 2" key="1">
    <citation type="submission" date="2014-04" db="EMBL/GenBank/DDBJ databases">
        <title>Evolutionary Origins and Diversification of the Mycorrhizal Mutualists.</title>
        <authorList>
            <consortium name="DOE Joint Genome Institute"/>
            <consortium name="Mycorrhizal Genomics Consortium"/>
            <person name="Kohler A."/>
            <person name="Kuo A."/>
            <person name="Nagy L.G."/>
            <person name="Floudas D."/>
            <person name="Copeland A."/>
            <person name="Barry K.W."/>
            <person name="Cichocki N."/>
            <person name="Veneault-Fourrey C."/>
            <person name="LaButti K."/>
            <person name="Lindquist E.A."/>
            <person name="Lipzen A."/>
            <person name="Lundell T."/>
            <person name="Morin E."/>
            <person name="Murat C."/>
            <person name="Riley R."/>
            <person name="Ohm R."/>
            <person name="Sun H."/>
            <person name="Tunlid A."/>
            <person name="Henrissat B."/>
            <person name="Grigoriev I.V."/>
            <person name="Hibbett D.S."/>
            <person name="Martin F."/>
        </authorList>
    </citation>
    <scope>NUCLEOTIDE SEQUENCE [LARGE SCALE GENOMIC DNA]</scope>
    <source>
        <strain evidence="1 2">Koide BX008</strain>
    </source>
</reference>
<gene>
    <name evidence="1" type="ORF">M378DRAFT_163655</name>
</gene>
<dbReference type="AlphaFoldDB" id="A0A0C2X4H3"/>
<evidence type="ECO:0008006" key="3">
    <source>
        <dbReference type="Google" id="ProtNLM"/>
    </source>
</evidence>
<organism evidence="1 2">
    <name type="scientific">Amanita muscaria (strain Koide BX008)</name>
    <dbReference type="NCBI Taxonomy" id="946122"/>
    <lineage>
        <taxon>Eukaryota</taxon>
        <taxon>Fungi</taxon>
        <taxon>Dikarya</taxon>
        <taxon>Basidiomycota</taxon>
        <taxon>Agaricomycotina</taxon>
        <taxon>Agaricomycetes</taxon>
        <taxon>Agaricomycetidae</taxon>
        <taxon>Agaricales</taxon>
        <taxon>Pluteineae</taxon>
        <taxon>Amanitaceae</taxon>
        <taxon>Amanita</taxon>
    </lineage>
</organism>
<dbReference type="EMBL" id="KN818252">
    <property type="protein sequence ID" value="KIL64171.1"/>
    <property type="molecule type" value="Genomic_DNA"/>
</dbReference>
<dbReference type="Proteomes" id="UP000054549">
    <property type="component" value="Unassembled WGS sequence"/>
</dbReference>
<evidence type="ECO:0000313" key="1">
    <source>
        <dbReference type="EMBL" id="KIL64171.1"/>
    </source>
</evidence>
<accession>A0A0C2X4H3</accession>
<dbReference type="HOGENOM" id="CLU_034203_0_0_1"/>
<protein>
    <recommendedName>
        <fullName evidence="3">BTB domain-containing protein</fullName>
    </recommendedName>
</protein>